<sequence>MPQGSKKSERRRRNRRESARAHAIKIAALGVVAAAVVGLTAFALTSSKAPTGIAATAGPIPTFAPNAVAEPAVPVASFERPSDRPLGVVFAGDSLTYGLYASAEELGYRPQVVAALEQGGPVEWSRGGQTGNKIQTVTESITFPATTDIAILELGTNDVFKTPVEEIPAQYDALVAKVKASAPAAKIVCLGVWSNVDGRRNWDAPIKASCEAGGGTFLPLGSAYDAAESRGPVGVEVFGGISDDFHPNDKGYRLIAETVLSPLGLALD</sequence>
<reference evidence="3 4" key="1">
    <citation type="submission" date="2018-01" db="EMBL/GenBank/DDBJ databases">
        <title>Cryobacterium sp. nov., from glaciers in China.</title>
        <authorList>
            <person name="Liu Q."/>
            <person name="Xin Y.-H."/>
        </authorList>
    </citation>
    <scope>NUCLEOTIDE SEQUENCE [LARGE SCALE GENOMIC DNA]</scope>
    <source>
        <strain evidence="3 4">TMB1-8</strain>
    </source>
</reference>
<feature type="domain" description="SGNH hydrolase-type esterase" evidence="2">
    <location>
        <begin position="90"/>
        <end position="254"/>
    </location>
</feature>
<keyword evidence="1" id="KW-0812">Transmembrane</keyword>
<dbReference type="OrthoDB" id="9801375at2"/>
<dbReference type="SUPFAM" id="SSF52266">
    <property type="entry name" value="SGNH hydrolase"/>
    <property type="match status" value="1"/>
</dbReference>
<proteinExistence type="predicted"/>
<dbReference type="EMBL" id="PPXF01000048">
    <property type="protein sequence ID" value="POH63970.1"/>
    <property type="molecule type" value="Genomic_DNA"/>
</dbReference>
<comment type="caution">
    <text evidence="3">The sequence shown here is derived from an EMBL/GenBank/DDBJ whole genome shotgun (WGS) entry which is preliminary data.</text>
</comment>
<dbReference type="InterPro" id="IPR036514">
    <property type="entry name" value="SGNH_hydro_sf"/>
</dbReference>
<keyword evidence="1" id="KW-1133">Transmembrane helix</keyword>
<evidence type="ECO:0000259" key="2">
    <source>
        <dbReference type="Pfam" id="PF13472"/>
    </source>
</evidence>
<dbReference type="InterPro" id="IPR051532">
    <property type="entry name" value="Ester_Hydrolysis_Enzymes"/>
</dbReference>
<keyword evidence="1" id="KW-0472">Membrane</keyword>
<evidence type="ECO:0000256" key="1">
    <source>
        <dbReference type="SAM" id="Phobius"/>
    </source>
</evidence>
<dbReference type="AlphaFoldDB" id="A0A2S3ZCK9"/>
<dbReference type="InterPro" id="IPR013830">
    <property type="entry name" value="SGNH_hydro"/>
</dbReference>
<feature type="transmembrane region" description="Helical" evidence="1">
    <location>
        <begin position="21"/>
        <end position="44"/>
    </location>
</feature>
<dbReference type="CDD" id="cd00229">
    <property type="entry name" value="SGNH_hydrolase"/>
    <property type="match status" value="1"/>
</dbReference>
<dbReference type="GO" id="GO:0004622">
    <property type="term" value="F:phosphatidylcholine lysophospholipase activity"/>
    <property type="evidence" value="ECO:0007669"/>
    <property type="project" value="TreeGrafter"/>
</dbReference>
<dbReference type="Pfam" id="PF13472">
    <property type="entry name" value="Lipase_GDSL_2"/>
    <property type="match status" value="1"/>
</dbReference>
<dbReference type="PANTHER" id="PTHR30383:SF5">
    <property type="entry name" value="SGNH HYDROLASE-TYPE ESTERASE DOMAIN-CONTAINING PROTEIN"/>
    <property type="match status" value="1"/>
</dbReference>
<gene>
    <name evidence="3" type="ORF">C3B59_10530</name>
</gene>
<evidence type="ECO:0000313" key="4">
    <source>
        <dbReference type="Proteomes" id="UP000237104"/>
    </source>
</evidence>
<dbReference type="PANTHER" id="PTHR30383">
    <property type="entry name" value="THIOESTERASE 1/PROTEASE 1/LYSOPHOSPHOLIPASE L1"/>
    <property type="match status" value="1"/>
</dbReference>
<dbReference type="Gene3D" id="3.40.50.1110">
    <property type="entry name" value="SGNH hydrolase"/>
    <property type="match status" value="1"/>
</dbReference>
<evidence type="ECO:0000313" key="3">
    <source>
        <dbReference type="EMBL" id="POH63970.1"/>
    </source>
</evidence>
<dbReference type="Proteomes" id="UP000237104">
    <property type="component" value="Unassembled WGS sequence"/>
</dbReference>
<dbReference type="RefSeq" id="WP_103431312.1">
    <property type="nucleotide sequence ID" value="NZ_PPXF01000048.1"/>
</dbReference>
<protein>
    <recommendedName>
        <fullName evidence="2">SGNH hydrolase-type esterase domain-containing protein</fullName>
    </recommendedName>
</protein>
<organism evidence="3 4">
    <name type="scientific">Cryobacterium zongtaii</name>
    <dbReference type="NCBI Taxonomy" id="1259217"/>
    <lineage>
        <taxon>Bacteria</taxon>
        <taxon>Bacillati</taxon>
        <taxon>Actinomycetota</taxon>
        <taxon>Actinomycetes</taxon>
        <taxon>Micrococcales</taxon>
        <taxon>Microbacteriaceae</taxon>
        <taxon>Cryobacterium</taxon>
    </lineage>
</organism>
<accession>A0A2S3ZCK9</accession>
<name>A0A2S3ZCK9_9MICO</name>